<evidence type="ECO:0000256" key="3">
    <source>
        <dbReference type="ARBA" id="ARBA00004733"/>
    </source>
</evidence>
<dbReference type="InterPro" id="IPR001926">
    <property type="entry name" value="TrpB-like_PALP"/>
</dbReference>
<protein>
    <recommendedName>
        <fullName evidence="6">tryptophan synthase</fullName>
        <ecNumber evidence="6">4.2.1.20</ecNumber>
    </recommendedName>
</protein>
<keyword evidence="10" id="KW-0057">Aromatic amino acid biosynthesis</keyword>
<comment type="cofactor">
    <cofactor evidence="1">
        <name>pyridoxal 5'-phosphate</name>
        <dbReference type="ChEBI" id="CHEBI:597326"/>
    </cofactor>
</comment>
<dbReference type="PIRSF" id="PIRSF001413">
    <property type="entry name" value="Trp_syn_beta"/>
    <property type="match status" value="1"/>
</dbReference>
<evidence type="ECO:0000256" key="6">
    <source>
        <dbReference type="ARBA" id="ARBA00012043"/>
    </source>
</evidence>
<evidence type="ECO:0000313" key="14">
    <source>
        <dbReference type="EMBL" id="QIS11588.1"/>
    </source>
</evidence>
<dbReference type="RefSeq" id="WP_167474380.1">
    <property type="nucleotide sequence ID" value="NZ_CP046172.1"/>
</dbReference>
<accession>A0A6G9YEH1</accession>
<keyword evidence="9" id="KW-0663">Pyridoxal phosphate</keyword>
<dbReference type="GO" id="GO:0005737">
    <property type="term" value="C:cytoplasm"/>
    <property type="evidence" value="ECO:0007669"/>
    <property type="project" value="TreeGrafter"/>
</dbReference>
<dbReference type="GO" id="GO:0004834">
    <property type="term" value="F:tryptophan synthase activity"/>
    <property type="evidence" value="ECO:0007669"/>
    <property type="project" value="UniProtKB-EC"/>
</dbReference>
<feature type="domain" description="Tryptophan synthase beta chain-like PALP" evidence="13">
    <location>
        <begin position="77"/>
        <end position="414"/>
    </location>
</feature>
<evidence type="ECO:0000256" key="1">
    <source>
        <dbReference type="ARBA" id="ARBA00001933"/>
    </source>
</evidence>
<evidence type="ECO:0000256" key="4">
    <source>
        <dbReference type="ARBA" id="ARBA00009982"/>
    </source>
</evidence>
<gene>
    <name evidence="14" type="ORF">F5544_18585</name>
</gene>
<evidence type="ECO:0000256" key="10">
    <source>
        <dbReference type="ARBA" id="ARBA00023141"/>
    </source>
</evidence>
<evidence type="ECO:0000259" key="13">
    <source>
        <dbReference type="Pfam" id="PF00291"/>
    </source>
</evidence>
<dbReference type="InterPro" id="IPR006316">
    <property type="entry name" value="Trp_synth_b-like"/>
</dbReference>
<keyword evidence="15" id="KW-1185">Reference proteome</keyword>
<evidence type="ECO:0000256" key="9">
    <source>
        <dbReference type="ARBA" id="ARBA00022898"/>
    </source>
</evidence>
<dbReference type="Proteomes" id="UP000503540">
    <property type="component" value="Chromosome"/>
</dbReference>
<name>A0A6G9YEH1_9NOCA</name>
<dbReference type="PIRSF" id="PIRSF500824">
    <property type="entry name" value="TrpB_prok"/>
    <property type="match status" value="1"/>
</dbReference>
<comment type="catalytic activity">
    <reaction evidence="12">
        <text>(1S,2R)-1-C-(indol-3-yl)glycerol 3-phosphate + L-serine = D-glyceraldehyde 3-phosphate + L-tryptophan + H2O</text>
        <dbReference type="Rhea" id="RHEA:10532"/>
        <dbReference type="ChEBI" id="CHEBI:15377"/>
        <dbReference type="ChEBI" id="CHEBI:33384"/>
        <dbReference type="ChEBI" id="CHEBI:57912"/>
        <dbReference type="ChEBI" id="CHEBI:58866"/>
        <dbReference type="ChEBI" id="CHEBI:59776"/>
        <dbReference type="EC" id="4.2.1.20"/>
    </reaction>
</comment>
<comment type="similarity">
    <text evidence="4">Belongs to the TrpB family.</text>
</comment>
<dbReference type="NCBIfam" id="TIGR01415">
    <property type="entry name" value="trpB_rel"/>
    <property type="match status" value="1"/>
</dbReference>
<dbReference type="GO" id="GO:0030170">
    <property type="term" value="F:pyridoxal phosphate binding"/>
    <property type="evidence" value="ECO:0007669"/>
    <property type="project" value="InterPro"/>
</dbReference>
<comment type="pathway">
    <text evidence="3">Amino-acid biosynthesis; L-tryptophan biosynthesis; L-tryptophan from chorismate: step 5/5.</text>
</comment>
<dbReference type="Pfam" id="PF00291">
    <property type="entry name" value="PALP"/>
    <property type="match status" value="1"/>
</dbReference>
<dbReference type="Gene3D" id="3.40.50.1100">
    <property type="match status" value="2"/>
</dbReference>
<keyword evidence="8" id="KW-0822">Tryptophan biosynthesis</keyword>
<keyword evidence="11" id="KW-0456">Lyase</keyword>
<dbReference type="InterPro" id="IPR036052">
    <property type="entry name" value="TrpB-like_PALP_sf"/>
</dbReference>
<dbReference type="AlphaFoldDB" id="A0A6G9YEH1"/>
<dbReference type="SUPFAM" id="SSF53686">
    <property type="entry name" value="Tryptophan synthase beta subunit-like PLP-dependent enzymes"/>
    <property type="match status" value="1"/>
</dbReference>
<reference evidence="14 15" key="1">
    <citation type="journal article" date="2019" name="ACS Chem. Biol.">
        <title>Identification and Mobilization of a Cryptic Antibiotic Biosynthesis Gene Locus from a Human-Pathogenic Nocardia Isolate.</title>
        <authorList>
            <person name="Herisse M."/>
            <person name="Ishida K."/>
            <person name="Porter J.L."/>
            <person name="Howden B."/>
            <person name="Hertweck C."/>
            <person name="Stinear T.P."/>
            <person name="Pidot S.J."/>
        </authorList>
    </citation>
    <scope>NUCLEOTIDE SEQUENCE [LARGE SCALE GENOMIC DNA]</scope>
    <source>
        <strain evidence="14 15">AUSMDU00012717</strain>
    </source>
</reference>
<evidence type="ECO:0000256" key="12">
    <source>
        <dbReference type="ARBA" id="ARBA00049047"/>
    </source>
</evidence>
<dbReference type="InterPro" id="IPR006653">
    <property type="entry name" value="Trp_synth_b_CS"/>
</dbReference>
<dbReference type="NCBIfam" id="NF009057">
    <property type="entry name" value="PRK12391.1"/>
    <property type="match status" value="1"/>
</dbReference>
<evidence type="ECO:0000313" key="15">
    <source>
        <dbReference type="Proteomes" id="UP000503540"/>
    </source>
</evidence>
<dbReference type="InterPro" id="IPR023026">
    <property type="entry name" value="Trp_synth_beta/beta-like"/>
</dbReference>
<dbReference type="PROSITE" id="PS00168">
    <property type="entry name" value="TRP_SYNTHASE_BETA"/>
    <property type="match status" value="1"/>
</dbReference>
<evidence type="ECO:0000256" key="7">
    <source>
        <dbReference type="ARBA" id="ARBA00022605"/>
    </source>
</evidence>
<organism evidence="14 15">
    <name type="scientific">Nocardia arthritidis</name>
    <dbReference type="NCBI Taxonomy" id="228602"/>
    <lineage>
        <taxon>Bacteria</taxon>
        <taxon>Bacillati</taxon>
        <taxon>Actinomycetota</taxon>
        <taxon>Actinomycetes</taxon>
        <taxon>Mycobacteriales</taxon>
        <taxon>Nocardiaceae</taxon>
        <taxon>Nocardia</taxon>
    </lineage>
</organism>
<keyword evidence="7" id="KW-0028">Amino-acid biosynthesis</keyword>
<dbReference type="EMBL" id="CP046172">
    <property type="protein sequence ID" value="QIS11588.1"/>
    <property type="molecule type" value="Genomic_DNA"/>
</dbReference>
<dbReference type="PANTHER" id="PTHR48077">
    <property type="entry name" value="TRYPTOPHAN SYNTHASE-RELATED"/>
    <property type="match status" value="1"/>
</dbReference>
<comment type="subunit">
    <text evidence="5">Tetramer of two alpha and two beta chains.</text>
</comment>
<dbReference type="UniPathway" id="UPA00035">
    <property type="reaction ID" value="UER00044"/>
</dbReference>
<dbReference type="PANTHER" id="PTHR48077:SF6">
    <property type="entry name" value="TRYPTOPHAN SYNTHASE"/>
    <property type="match status" value="1"/>
</dbReference>
<evidence type="ECO:0000256" key="5">
    <source>
        <dbReference type="ARBA" id="ARBA00011270"/>
    </source>
</evidence>
<dbReference type="KEGG" id="nah:F5544_18585"/>
<dbReference type="GO" id="GO:0052684">
    <property type="term" value="F:L-serine hydro-lyase (adding indole, L-tryptophan-forming) activity"/>
    <property type="evidence" value="ECO:0007669"/>
    <property type="project" value="TreeGrafter"/>
</dbReference>
<evidence type="ECO:0000256" key="11">
    <source>
        <dbReference type="ARBA" id="ARBA00023239"/>
    </source>
</evidence>
<proteinExistence type="inferred from homology"/>
<evidence type="ECO:0000256" key="8">
    <source>
        <dbReference type="ARBA" id="ARBA00022822"/>
    </source>
</evidence>
<sequence>MTDQVKYLLDESELPTHWYNIVADLPERPPRPLHPRTHQPMTAREMTSLSAIGLLEQDGSTQRYIEIPSVVRDIYRLWRPTPLFRARALERLLDTPARIYYKYEGVSPTGSHKVNTAVPQVFYNKAAGIERLTTETGAGQWGAALAFACAQFGVGCEVWWTGSSYDQKPYRKVLMEAFGATVHRSPSAVTETGRRAQADGNTRGSIGLAVSEAVEVALADPAVGYALGSTAGHVLLHQTVIGEEALKQFALADDYPDVLISCVGGGSSMGGLAFPFLREKLTGGRDIRALAVEPTACPALTRGRYAWDHGDSQGLTPLMKMYTVGHAFVPEAIHAGGLRYHGMSPLISYAYHTGLIEAVAKSQRECFTAGVRFAAAEGILPAPESNHAVAACLDEAERCRETGAAKTILLLVTGHAHFDLSAYQSFRDGTLTDAELPDERLRTFLDQLPAVSA</sequence>
<dbReference type="EC" id="4.2.1.20" evidence="6"/>
<evidence type="ECO:0000256" key="2">
    <source>
        <dbReference type="ARBA" id="ARBA00002786"/>
    </source>
</evidence>
<comment type="function">
    <text evidence="2">The beta subunit is responsible for the synthesis of L-tryptophan from indole and L-serine.</text>
</comment>